<keyword evidence="2" id="KW-1185">Reference proteome</keyword>
<dbReference type="Proteomes" id="UP000777438">
    <property type="component" value="Unassembled WGS sequence"/>
</dbReference>
<sequence length="107" mass="12126">ESLIQWGLYIDPEVCLLICLHSTCAYALSIGKNYTHALSHLQNKHTILEEKRKGLTALLKMLSLCDPKTIRTRPDGSPKHPGLKVYNSFACCQCPFKTIHLPSIRRH</sequence>
<feature type="non-terminal residue" evidence="1">
    <location>
        <position position="1"/>
    </location>
</feature>
<dbReference type="AlphaFoldDB" id="A0A9P8VSW4"/>
<comment type="caution">
    <text evidence="1">The sequence shown here is derived from an EMBL/GenBank/DDBJ whole genome shotgun (WGS) entry which is preliminary data.</text>
</comment>
<dbReference type="InterPro" id="IPR022698">
    <property type="entry name" value="OrsD"/>
</dbReference>
<evidence type="ECO:0000313" key="1">
    <source>
        <dbReference type="EMBL" id="KAH6874260.1"/>
    </source>
</evidence>
<reference evidence="1 2" key="1">
    <citation type="journal article" date="2021" name="Nat. Commun.">
        <title>Genetic determinants of endophytism in the Arabidopsis root mycobiome.</title>
        <authorList>
            <person name="Mesny F."/>
            <person name="Miyauchi S."/>
            <person name="Thiergart T."/>
            <person name="Pickel B."/>
            <person name="Atanasova L."/>
            <person name="Karlsson M."/>
            <person name="Huettel B."/>
            <person name="Barry K.W."/>
            <person name="Haridas S."/>
            <person name="Chen C."/>
            <person name="Bauer D."/>
            <person name="Andreopoulos W."/>
            <person name="Pangilinan J."/>
            <person name="LaButti K."/>
            <person name="Riley R."/>
            <person name="Lipzen A."/>
            <person name="Clum A."/>
            <person name="Drula E."/>
            <person name="Henrissat B."/>
            <person name="Kohler A."/>
            <person name="Grigoriev I.V."/>
            <person name="Martin F.M."/>
            <person name="Hacquard S."/>
        </authorList>
    </citation>
    <scope>NUCLEOTIDE SEQUENCE [LARGE SCALE GENOMIC DNA]</scope>
    <source>
        <strain evidence="1 2">MPI-CAGE-CH-0241</strain>
    </source>
</reference>
<dbReference type="Pfam" id="PF12013">
    <property type="entry name" value="OrsD"/>
    <property type="match status" value="1"/>
</dbReference>
<gene>
    <name evidence="1" type="ORF">B0T10DRAFT_370022</name>
</gene>
<proteinExistence type="predicted"/>
<feature type="non-terminal residue" evidence="1">
    <location>
        <position position="107"/>
    </location>
</feature>
<dbReference type="EMBL" id="JAGPYM010000040">
    <property type="protein sequence ID" value="KAH6874260.1"/>
    <property type="molecule type" value="Genomic_DNA"/>
</dbReference>
<organism evidence="1 2">
    <name type="scientific">Thelonectria olida</name>
    <dbReference type="NCBI Taxonomy" id="1576542"/>
    <lineage>
        <taxon>Eukaryota</taxon>
        <taxon>Fungi</taxon>
        <taxon>Dikarya</taxon>
        <taxon>Ascomycota</taxon>
        <taxon>Pezizomycotina</taxon>
        <taxon>Sordariomycetes</taxon>
        <taxon>Hypocreomycetidae</taxon>
        <taxon>Hypocreales</taxon>
        <taxon>Nectriaceae</taxon>
        <taxon>Thelonectria</taxon>
    </lineage>
</organism>
<accession>A0A9P8VSW4</accession>
<evidence type="ECO:0000313" key="2">
    <source>
        <dbReference type="Proteomes" id="UP000777438"/>
    </source>
</evidence>
<protein>
    <submittedName>
        <fullName evidence="1">Uncharacterized protein</fullName>
    </submittedName>
</protein>
<dbReference type="OrthoDB" id="5028197at2759"/>
<name>A0A9P8VSW4_9HYPO</name>